<evidence type="ECO:0000313" key="2">
    <source>
        <dbReference type="Proteomes" id="UP000240509"/>
    </source>
</evidence>
<protein>
    <submittedName>
        <fullName evidence="1">Uncharacterized protein</fullName>
    </submittedName>
</protein>
<dbReference type="AlphaFoldDB" id="A0A2T4U1Y4"/>
<gene>
    <name evidence="1" type="ORF">C6Y45_16635</name>
</gene>
<organism evidence="1 2">
    <name type="scientific">Alkalicoccus saliphilus</name>
    <dbReference type="NCBI Taxonomy" id="200989"/>
    <lineage>
        <taxon>Bacteria</taxon>
        <taxon>Bacillati</taxon>
        <taxon>Bacillota</taxon>
        <taxon>Bacilli</taxon>
        <taxon>Bacillales</taxon>
        <taxon>Bacillaceae</taxon>
        <taxon>Alkalicoccus</taxon>
    </lineage>
</organism>
<reference evidence="1 2" key="1">
    <citation type="submission" date="2018-03" db="EMBL/GenBank/DDBJ databases">
        <title>Alkalicoccus saliphilus sp. nov., isolated from a mineral pool.</title>
        <authorList>
            <person name="Zhao B."/>
        </authorList>
    </citation>
    <scope>NUCLEOTIDE SEQUENCE [LARGE SCALE GENOMIC DNA]</scope>
    <source>
        <strain evidence="1 2">6AG</strain>
    </source>
</reference>
<proteinExistence type="predicted"/>
<dbReference type="EMBL" id="PZJJ01000054">
    <property type="protein sequence ID" value="PTL37407.1"/>
    <property type="molecule type" value="Genomic_DNA"/>
</dbReference>
<dbReference type="Proteomes" id="UP000240509">
    <property type="component" value="Unassembled WGS sequence"/>
</dbReference>
<sequence length="65" mass="7848">MVEVECGRTIQKIYILDLWKCYICEEVHYLLLLDPKVFLQNETGKPDRVFKKTCDWTGIFYEEEN</sequence>
<evidence type="ECO:0000313" key="1">
    <source>
        <dbReference type="EMBL" id="PTL37407.1"/>
    </source>
</evidence>
<name>A0A2T4U1Y4_9BACI</name>
<keyword evidence="2" id="KW-1185">Reference proteome</keyword>
<comment type="caution">
    <text evidence="1">The sequence shown here is derived from an EMBL/GenBank/DDBJ whole genome shotgun (WGS) entry which is preliminary data.</text>
</comment>
<accession>A0A2T4U1Y4</accession>